<keyword evidence="1" id="KW-0597">Phosphoprotein</keyword>
<proteinExistence type="predicted"/>
<dbReference type="Proteomes" id="UP000238937">
    <property type="component" value="Unassembled WGS sequence"/>
</dbReference>
<keyword evidence="3" id="KW-0808">Transferase</keyword>
<dbReference type="Gene3D" id="1.20.120.160">
    <property type="entry name" value="HPT domain"/>
    <property type="match status" value="1"/>
</dbReference>
<organism evidence="3 4">
    <name type="scientific">Chamaesiphon polymorphus CCALA 037</name>
    <dbReference type="NCBI Taxonomy" id="2107692"/>
    <lineage>
        <taxon>Bacteria</taxon>
        <taxon>Bacillati</taxon>
        <taxon>Cyanobacteriota</taxon>
        <taxon>Cyanophyceae</taxon>
        <taxon>Gomontiellales</taxon>
        <taxon>Chamaesiphonaceae</taxon>
        <taxon>Chamaesiphon</taxon>
    </lineage>
</organism>
<sequence length="332" mass="35726">MDDNKQQIVHYFIEEAQEHLETVEQGLLDLAEVISDAERVNEMFRAAHSIKGGAAMLGFTGIQATAHKLEDCFKILRDHPVPIDRRLEGLFLKGYDALKALVEELANSPTLSLRPEVVDSILSGSAANFVELQEYLEEMLNIHTQDTTKEAPAVAVPKEMAVGNTAVMAPPVNVVATVTTTLQQMLALFKQGDNPANRQQLVSVAQSLAAIEPNAANWQALVQTTTQAISNPHNTYNAVAPLVIREIKQAGDLLAAGRDSEITASAQLQQAVATVAPVAPTPAVATTPAAAQITIPVDVRGAAQGILQNFSRQQVTELVVLLHRVISNSKQN</sequence>
<comment type="caution">
    <text evidence="3">The sequence shown here is derived from an EMBL/GenBank/DDBJ whole genome shotgun (WGS) entry which is preliminary data.</text>
</comment>
<dbReference type="OrthoDB" id="2079555at2"/>
<dbReference type="CDD" id="cd00088">
    <property type="entry name" value="HPT"/>
    <property type="match status" value="1"/>
</dbReference>
<dbReference type="Pfam" id="PF01627">
    <property type="entry name" value="Hpt"/>
    <property type="match status" value="1"/>
</dbReference>
<feature type="modified residue" description="Phosphohistidine" evidence="1">
    <location>
        <position position="48"/>
    </location>
</feature>
<feature type="domain" description="HPt" evidence="2">
    <location>
        <begin position="1"/>
        <end position="105"/>
    </location>
</feature>
<dbReference type="InterPro" id="IPR051315">
    <property type="entry name" value="Bact_Chemotaxis_CheA"/>
</dbReference>
<dbReference type="InterPro" id="IPR008207">
    <property type="entry name" value="Sig_transdc_His_kin_Hpt_dom"/>
</dbReference>
<evidence type="ECO:0000313" key="4">
    <source>
        <dbReference type="Proteomes" id="UP000238937"/>
    </source>
</evidence>
<dbReference type="EMBL" id="PVWO01000069">
    <property type="protein sequence ID" value="PSB57618.1"/>
    <property type="molecule type" value="Genomic_DNA"/>
</dbReference>
<dbReference type="GO" id="GO:0016301">
    <property type="term" value="F:kinase activity"/>
    <property type="evidence" value="ECO:0007669"/>
    <property type="project" value="UniProtKB-KW"/>
</dbReference>
<protein>
    <submittedName>
        <fullName evidence="3">Histidine kinase</fullName>
    </submittedName>
</protein>
<dbReference type="RefSeq" id="WP_106302412.1">
    <property type="nucleotide sequence ID" value="NZ_PVWO01000069.1"/>
</dbReference>
<keyword evidence="4" id="KW-1185">Reference proteome</keyword>
<dbReference type="PANTHER" id="PTHR43395">
    <property type="entry name" value="SENSOR HISTIDINE KINASE CHEA"/>
    <property type="match status" value="1"/>
</dbReference>
<dbReference type="PROSITE" id="PS50894">
    <property type="entry name" value="HPT"/>
    <property type="match status" value="1"/>
</dbReference>
<dbReference type="SMART" id="SM00073">
    <property type="entry name" value="HPT"/>
    <property type="match status" value="1"/>
</dbReference>
<dbReference type="SUPFAM" id="SSF47226">
    <property type="entry name" value="Histidine-containing phosphotransfer domain, HPT domain"/>
    <property type="match status" value="1"/>
</dbReference>
<accession>A0A2T1GIP1</accession>
<evidence type="ECO:0000256" key="1">
    <source>
        <dbReference type="PROSITE-ProRule" id="PRU00110"/>
    </source>
</evidence>
<keyword evidence="3" id="KW-0418">Kinase</keyword>
<dbReference type="AlphaFoldDB" id="A0A2T1GIP1"/>
<reference evidence="3 4" key="1">
    <citation type="submission" date="2018-03" db="EMBL/GenBank/DDBJ databases">
        <title>The ancient ancestry and fast evolution of plastids.</title>
        <authorList>
            <person name="Moore K.R."/>
            <person name="Magnabosco C."/>
            <person name="Momper L."/>
            <person name="Gold D.A."/>
            <person name="Bosak T."/>
            <person name="Fournier G.P."/>
        </authorList>
    </citation>
    <scope>NUCLEOTIDE SEQUENCE [LARGE SCALE GENOMIC DNA]</scope>
    <source>
        <strain evidence="3 4">CCALA 037</strain>
    </source>
</reference>
<name>A0A2T1GIP1_9CYAN</name>
<evidence type="ECO:0000313" key="3">
    <source>
        <dbReference type="EMBL" id="PSB57618.1"/>
    </source>
</evidence>
<dbReference type="InterPro" id="IPR036641">
    <property type="entry name" value="HPT_dom_sf"/>
</dbReference>
<evidence type="ECO:0000259" key="2">
    <source>
        <dbReference type="PROSITE" id="PS50894"/>
    </source>
</evidence>
<dbReference type="GO" id="GO:0000160">
    <property type="term" value="P:phosphorelay signal transduction system"/>
    <property type="evidence" value="ECO:0007669"/>
    <property type="project" value="InterPro"/>
</dbReference>
<dbReference type="PANTHER" id="PTHR43395:SF1">
    <property type="entry name" value="CHEMOTAXIS PROTEIN CHEA"/>
    <property type="match status" value="1"/>
</dbReference>
<gene>
    <name evidence="3" type="ORF">C7B77_07765</name>
</gene>